<dbReference type="RefSeq" id="WP_074798866.1">
    <property type="nucleotide sequence ID" value="NZ_FOTL01000034.1"/>
</dbReference>
<name>A0A1I4K8E7_METOL</name>
<dbReference type="OrthoDB" id="375724at2157"/>
<dbReference type="Gene3D" id="3.40.1000.10">
    <property type="entry name" value="Mog1/PsbP, alpha/beta/alpha sandwich"/>
    <property type="match status" value="1"/>
</dbReference>
<reference evidence="2" key="1">
    <citation type="submission" date="2016-10" db="EMBL/GenBank/DDBJ databases">
        <authorList>
            <person name="Varghese N."/>
        </authorList>
    </citation>
    <scope>NUCLEOTIDE SEQUENCE [LARGE SCALE GENOMIC DNA]</scope>
    <source>
        <strain evidence="2">DSM 16632</strain>
    </source>
</reference>
<dbReference type="EMBL" id="FOTL01000034">
    <property type="protein sequence ID" value="SFL74843.1"/>
    <property type="molecule type" value="Genomic_DNA"/>
</dbReference>
<evidence type="ECO:0000313" key="2">
    <source>
        <dbReference type="Proteomes" id="UP000183442"/>
    </source>
</evidence>
<sequence length="145" mass="16699">MDEVQFDEEGIKFKYLSNWKEQRKDMISPNCIKALVKVVEDNPSTITVYKNDASGTEAVAQLEEVFKESFERQGWSITESRILNLNGMPVYNIITAAEEGGRTLENNTSALINDGNIYVFELMHFKEFPYAYNDYLAIMDSIEFE</sequence>
<accession>A0A1I4K8E7</accession>
<dbReference type="Proteomes" id="UP000183442">
    <property type="component" value="Unassembled WGS sequence"/>
</dbReference>
<dbReference type="AlphaFoldDB" id="A0A1I4K8E7"/>
<evidence type="ECO:0000313" key="1">
    <source>
        <dbReference type="EMBL" id="SFL74843.1"/>
    </source>
</evidence>
<proteinExistence type="predicted"/>
<gene>
    <name evidence="1" type="ORF">SAMN02910297_01666</name>
</gene>
<organism evidence="1 2">
    <name type="scientific">Methanobrevibacter olleyae</name>
    <dbReference type="NCBI Taxonomy" id="294671"/>
    <lineage>
        <taxon>Archaea</taxon>
        <taxon>Methanobacteriati</taxon>
        <taxon>Methanobacteriota</taxon>
        <taxon>Methanomada group</taxon>
        <taxon>Methanobacteria</taxon>
        <taxon>Methanobacteriales</taxon>
        <taxon>Methanobacteriaceae</taxon>
        <taxon>Methanobrevibacter</taxon>
    </lineage>
</organism>
<protein>
    <submittedName>
        <fullName evidence="1">Uncharacterized protein</fullName>
    </submittedName>
</protein>